<dbReference type="PANTHER" id="PTHR10587:SF133">
    <property type="entry name" value="CHITIN DEACETYLASE 1-RELATED"/>
    <property type="match status" value="1"/>
</dbReference>
<sequence length="195" mass="22532">MVTIGSPNEKSVILTFDDGPSRILSQILDVLKDENVPAMFFWQSRLLHHERPWLRVIKEGHLIGTHSINHKDLVKLPFEKQLKDIKTSVNVIEDMTGEKIYYFRPPFGRYNEDTLKAAQQLGLTTVMWRIASIDWELKDKPQQIICNVVDHLEEGAIILLHELKQTLHILPELIHAIRKKGYSFTTLPHRGSGPR</sequence>
<evidence type="ECO:0000313" key="5">
    <source>
        <dbReference type="Proteomes" id="UP001516662"/>
    </source>
</evidence>
<proteinExistence type="predicted"/>
<evidence type="ECO:0000259" key="3">
    <source>
        <dbReference type="PROSITE" id="PS51677"/>
    </source>
</evidence>
<feature type="domain" description="NodB homology" evidence="3">
    <location>
        <begin position="10"/>
        <end position="185"/>
    </location>
</feature>
<dbReference type="SUPFAM" id="SSF88713">
    <property type="entry name" value="Glycoside hydrolase/deacetylase"/>
    <property type="match status" value="1"/>
</dbReference>
<reference evidence="4 5" key="1">
    <citation type="submission" date="2020-10" db="EMBL/GenBank/DDBJ databases">
        <title>Bacillus sp. HD4P25, an endophyte from a halophyte.</title>
        <authorList>
            <person name="Sun J.-Q."/>
        </authorList>
    </citation>
    <scope>NUCLEOTIDE SEQUENCE [LARGE SCALE GENOMIC DNA]</scope>
    <source>
        <strain evidence="4 5">YIM 93174</strain>
    </source>
</reference>
<dbReference type="Proteomes" id="UP001516662">
    <property type="component" value="Unassembled WGS sequence"/>
</dbReference>
<dbReference type="InterPro" id="IPR002509">
    <property type="entry name" value="NODB_dom"/>
</dbReference>
<accession>A0ABR9QJ76</accession>
<keyword evidence="2" id="KW-0378">Hydrolase</keyword>
<evidence type="ECO:0000313" key="4">
    <source>
        <dbReference type="EMBL" id="MBE4908558.1"/>
    </source>
</evidence>
<protein>
    <submittedName>
        <fullName evidence="4">Polysaccharide deacetylase family protein</fullName>
    </submittedName>
</protein>
<dbReference type="CDD" id="cd10917">
    <property type="entry name" value="CE4_NodB_like_6s_7s"/>
    <property type="match status" value="1"/>
</dbReference>
<dbReference type="Gene3D" id="3.20.20.370">
    <property type="entry name" value="Glycoside hydrolase/deacetylase"/>
    <property type="match status" value="1"/>
</dbReference>
<dbReference type="Pfam" id="PF01522">
    <property type="entry name" value="Polysacc_deac_1"/>
    <property type="match status" value="1"/>
</dbReference>
<name>A0ABR9QJ76_9BACI</name>
<dbReference type="PROSITE" id="PS51677">
    <property type="entry name" value="NODB"/>
    <property type="match status" value="1"/>
</dbReference>
<dbReference type="InterPro" id="IPR050248">
    <property type="entry name" value="Polysacc_deacetylase_ArnD"/>
</dbReference>
<organism evidence="4 5">
    <name type="scientific">Litchfieldia luteola</name>
    <dbReference type="NCBI Taxonomy" id="682179"/>
    <lineage>
        <taxon>Bacteria</taxon>
        <taxon>Bacillati</taxon>
        <taxon>Bacillota</taxon>
        <taxon>Bacilli</taxon>
        <taxon>Bacillales</taxon>
        <taxon>Bacillaceae</taxon>
        <taxon>Litchfieldia</taxon>
    </lineage>
</organism>
<keyword evidence="1" id="KW-0479">Metal-binding</keyword>
<evidence type="ECO:0000256" key="2">
    <source>
        <dbReference type="ARBA" id="ARBA00022801"/>
    </source>
</evidence>
<comment type="caution">
    <text evidence="4">The sequence shown here is derived from an EMBL/GenBank/DDBJ whole genome shotgun (WGS) entry which is preliminary data.</text>
</comment>
<evidence type="ECO:0000256" key="1">
    <source>
        <dbReference type="ARBA" id="ARBA00022723"/>
    </source>
</evidence>
<dbReference type="EMBL" id="JADCLJ010000020">
    <property type="protein sequence ID" value="MBE4908558.1"/>
    <property type="molecule type" value="Genomic_DNA"/>
</dbReference>
<dbReference type="PANTHER" id="PTHR10587">
    <property type="entry name" value="GLYCOSYL TRANSFERASE-RELATED"/>
    <property type="match status" value="1"/>
</dbReference>
<keyword evidence="5" id="KW-1185">Reference proteome</keyword>
<dbReference type="InterPro" id="IPR011330">
    <property type="entry name" value="Glyco_hydro/deAcase_b/a-brl"/>
</dbReference>
<gene>
    <name evidence="4" type="ORF">IMZ08_10870</name>
</gene>